<feature type="compositionally biased region" description="Low complexity" evidence="1">
    <location>
        <begin position="318"/>
        <end position="329"/>
    </location>
</feature>
<accession>A0A8K1FDQ7</accession>
<name>A0A8K1FDQ7_PYTOL</name>
<feature type="compositionally biased region" description="Polar residues" evidence="1">
    <location>
        <begin position="381"/>
        <end position="393"/>
    </location>
</feature>
<dbReference type="Proteomes" id="UP000794436">
    <property type="component" value="Unassembled WGS sequence"/>
</dbReference>
<feature type="compositionally biased region" description="Polar residues" evidence="1">
    <location>
        <begin position="261"/>
        <end position="278"/>
    </location>
</feature>
<feature type="region of interest" description="Disordered" evidence="1">
    <location>
        <begin position="225"/>
        <end position="393"/>
    </location>
</feature>
<sequence>MELAGSAFANSSLFERRLSTMSDPFAMLDPIGKPRPTGPPQYAPPLPVAPLHPVGGAPGHQMGQMGMFGGQPPAPHGMGMNGGMNMGMGMGMGGGMPTGMAPGMGHGSGMGPGMGMPMGGMGGMGGIGGMGGMGGMGMAPPQAQAPIMYDSIKNLLQQKPKAAVSDEASLDFLENLGTAKANSVSLTSPAASAVAVDPFGGSAPAPPAVKVSTVPDIGGFTFPGETSTSLAATPSPSGGAKSSALADRMANRRKTQEDQRQQLGFNATAFNAGGSTRKISLKDMAPGGSSKAPVRDDGAPSLEDFAAGKPVFQSSDDPFGGSSASVPSSDHSHSHHSGFDSHGEAILSDSDADFDKKLSGVGSGSGPSSRNGSGSLGNVANPRTNSGSKDIFW</sequence>
<evidence type="ECO:0000256" key="1">
    <source>
        <dbReference type="SAM" id="MobiDB-lite"/>
    </source>
</evidence>
<organism evidence="2 3">
    <name type="scientific">Pythium oligandrum</name>
    <name type="common">Mycoparasitic fungus</name>
    <dbReference type="NCBI Taxonomy" id="41045"/>
    <lineage>
        <taxon>Eukaryota</taxon>
        <taxon>Sar</taxon>
        <taxon>Stramenopiles</taxon>
        <taxon>Oomycota</taxon>
        <taxon>Peronosporomycetes</taxon>
        <taxon>Pythiales</taxon>
        <taxon>Pythiaceae</taxon>
        <taxon>Pythium</taxon>
    </lineage>
</organism>
<dbReference type="OrthoDB" id="168252at2759"/>
<dbReference type="EMBL" id="SPLM01000144">
    <property type="protein sequence ID" value="TMW57164.1"/>
    <property type="molecule type" value="Genomic_DNA"/>
</dbReference>
<feature type="compositionally biased region" description="Low complexity" evidence="1">
    <location>
        <begin position="366"/>
        <end position="377"/>
    </location>
</feature>
<feature type="compositionally biased region" description="Low complexity" evidence="1">
    <location>
        <begin position="226"/>
        <end position="237"/>
    </location>
</feature>
<evidence type="ECO:0000313" key="2">
    <source>
        <dbReference type="EMBL" id="TMW57164.1"/>
    </source>
</evidence>
<keyword evidence="3" id="KW-1185">Reference proteome</keyword>
<dbReference type="AlphaFoldDB" id="A0A8K1FDQ7"/>
<reference evidence="2" key="1">
    <citation type="submission" date="2019-03" db="EMBL/GenBank/DDBJ databases">
        <title>Long read genome sequence of the mycoparasitic Pythium oligandrum ATCC 38472 isolated from sugarbeet rhizosphere.</title>
        <authorList>
            <person name="Gaulin E."/>
        </authorList>
    </citation>
    <scope>NUCLEOTIDE SEQUENCE</scope>
    <source>
        <strain evidence="2">ATCC 38472_TT</strain>
    </source>
</reference>
<proteinExistence type="predicted"/>
<evidence type="ECO:0000313" key="3">
    <source>
        <dbReference type="Proteomes" id="UP000794436"/>
    </source>
</evidence>
<gene>
    <name evidence="2" type="ORF">Poli38472_003089</name>
</gene>
<comment type="caution">
    <text evidence="2">The sequence shown here is derived from an EMBL/GenBank/DDBJ whole genome shotgun (WGS) entry which is preliminary data.</text>
</comment>
<protein>
    <submittedName>
        <fullName evidence="2">Uncharacterized protein</fullName>
    </submittedName>
</protein>